<evidence type="ECO:0000313" key="3">
    <source>
        <dbReference type="EMBL" id="TWI93291.1"/>
    </source>
</evidence>
<sequence>MTFLGTFLLAFGFALASLGPAKAKTERIVAYTAHLPPLSIEGTPPGMAVEVMQLAAARAGIELDVRYQPWKRAQASAQSTPGTLIFSIGRSASREEAYHWIAPLFDTESGFVSLSEPVDSYQEAISKNINVGVLLGSGRVRIFKNEGLTNLSEIPSESQIAAMLNAGRIEAWYTMTWRAAYLTKKLGYDPARLKIGKPVWSGQQYLAAHKEFDPDISARLRQAIEDVRRSPDYADIVRRYTQ</sequence>
<proteinExistence type="predicted"/>
<dbReference type="Proteomes" id="UP000320593">
    <property type="component" value="Unassembled WGS sequence"/>
</dbReference>
<keyword evidence="1" id="KW-0732">Signal</keyword>
<dbReference type="SUPFAM" id="SSF53850">
    <property type="entry name" value="Periplasmic binding protein-like II"/>
    <property type="match status" value="1"/>
</dbReference>
<feature type="signal peptide" evidence="1">
    <location>
        <begin position="1"/>
        <end position="23"/>
    </location>
</feature>
<dbReference type="EMBL" id="VLLF01000001">
    <property type="protein sequence ID" value="TWI93291.1"/>
    <property type="molecule type" value="Genomic_DNA"/>
</dbReference>
<protein>
    <submittedName>
        <fullName evidence="3">Amino acid ABC transporter substrate-binding protein (PAAT family)</fullName>
    </submittedName>
</protein>
<dbReference type="RefSeq" id="WP_145340768.1">
    <property type="nucleotide sequence ID" value="NZ_SMLY01000060.1"/>
</dbReference>
<accession>A0A562TI10</accession>
<keyword evidence="4" id="KW-1185">Reference proteome</keyword>
<evidence type="ECO:0000259" key="2">
    <source>
        <dbReference type="Pfam" id="PF00497"/>
    </source>
</evidence>
<dbReference type="PANTHER" id="PTHR38834:SF3">
    <property type="entry name" value="SOLUTE-BINDING PROTEIN FAMILY 3_N-TERMINAL DOMAIN-CONTAINING PROTEIN"/>
    <property type="match status" value="1"/>
</dbReference>
<name>A0A562TI10_9HYPH</name>
<dbReference type="PANTHER" id="PTHR38834">
    <property type="entry name" value="PERIPLASMIC SUBSTRATE BINDING PROTEIN FAMILY 3"/>
    <property type="match status" value="1"/>
</dbReference>
<evidence type="ECO:0000313" key="4">
    <source>
        <dbReference type="Proteomes" id="UP000320593"/>
    </source>
</evidence>
<evidence type="ECO:0000256" key="1">
    <source>
        <dbReference type="SAM" id="SignalP"/>
    </source>
</evidence>
<reference evidence="3 4" key="1">
    <citation type="submission" date="2019-07" db="EMBL/GenBank/DDBJ databases">
        <title>Genomic Encyclopedia of Archaeal and Bacterial Type Strains, Phase II (KMG-II): from individual species to whole genera.</title>
        <authorList>
            <person name="Goeker M."/>
        </authorList>
    </citation>
    <scope>NUCLEOTIDE SEQUENCE [LARGE SCALE GENOMIC DNA]</scope>
    <source>
        <strain evidence="3 4">ATCC BAA-252</strain>
    </source>
</reference>
<feature type="domain" description="Solute-binding protein family 3/N-terminal" evidence="2">
    <location>
        <begin position="29"/>
        <end position="241"/>
    </location>
</feature>
<comment type="caution">
    <text evidence="3">The sequence shown here is derived from an EMBL/GenBank/DDBJ whole genome shotgun (WGS) entry which is preliminary data.</text>
</comment>
<gene>
    <name evidence="3" type="ORF">JM93_00846</name>
</gene>
<dbReference type="InterPro" id="IPR001638">
    <property type="entry name" value="Solute-binding_3/MltF_N"/>
</dbReference>
<dbReference type="Gene3D" id="3.40.190.10">
    <property type="entry name" value="Periplasmic binding protein-like II"/>
    <property type="match status" value="2"/>
</dbReference>
<dbReference type="OrthoDB" id="7857781at2"/>
<organism evidence="3 4">
    <name type="scientific">Roseibium hamelinense</name>
    <dbReference type="NCBI Taxonomy" id="150831"/>
    <lineage>
        <taxon>Bacteria</taxon>
        <taxon>Pseudomonadati</taxon>
        <taxon>Pseudomonadota</taxon>
        <taxon>Alphaproteobacteria</taxon>
        <taxon>Hyphomicrobiales</taxon>
        <taxon>Stappiaceae</taxon>
        <taxon>Roseibium</taxon>
    </lineage>
</organism>
<dbReference type="AlphaFoldDB" id="A0A562TI10"/>
<feature type="chain" id="PRO_5021849200" evidence="1">
    <location>
        <begin position="24"/>
        <end position="242"/>
    </location>
</feature>
<dbReference type="Pfam" id="PF00497">
    <property type="entry name" value="SBP_bac_3"/>
    <property type="match status" value="1"/>
</dbReference>